<dbReference type="PIRSF" id="PIRSF000144">
    <property type="entry name" value="CbbBc"/>
    <property type="match status" value="1"/>
</dbReference>
<evidence type="ECO:0000256" key="1">
    <source>
        <dbReference type="ARBA" id="ARBA00001942"/>
    </source>
</evidence>
<dbReference type="EMBL" id="JYLA01000010">
    <property type="protein sequence ID" value="KMM82712.1"/>
    <property type="molecule type" value="Genomic_DNA"/>
</dbReference>
<dbReference type="InterPro" id="IPR041953">
    <property type="entry name" value="YdeP_MopB"/>
</dbReference>
<keyword evidence="7" id="KW-0560">Oxidoreductase</keyword>
<evidence type="ECO:0000259" key="10">
    <source>
        <dbReference type="Pfam" id="PF00384"/>
    </source>
</evidence>
<dbReference type="PATRIC" id="fig|47884.3.peg.64"/>
<keyword evidence="8" id="KW-0408">Iron</keyword>
<evidence type="ECO:0000256" key="4">
    <source>
        <dbReference type="ARBA" id="ARBA00022485"/>
    </source>
</evidence>
<dbReference type="GO" id="GO:0008863">
    <property type="term" value="F:formate dehydrogenase (NAD+) activity"/>
    <property type="evidence" value="ECO:0007669"/>
    <property type="project" value="InterPro"/>
</dbReference>
<dbReference type="SUPFAM" id="SSF50692">
    <property type="entry name" value="ADC-like"/>
    <property type="match status" value="1"/>
</dbReference>
<dbReference type="GO" id="GO:1990204">
    <property type="term" value="C:oxidoreductase complex"/>
    <property type="evidence" value="ECO:0007669"/>
    <property type="project" value="UniProtKB-ARBA"/>
</dbReference>
<evidence type="ECO:0000256" key="6">
    <source>
        <dbReference type="ARBA" id="ARBA00022723"/>
    </source>
</evidence>
<keyword evidence="6" id="KW-0479">Metal-binding</keyword>
<keyword evidence="9" id="KW-0411">Iron-sulfur</keyword>
<dbReference type="AlphaFoldDB" id="A0A0J6JG37"/>
<dbReference type="InterPro" id="IPR006656">
    <property type="entry name" value="Mopterin_OxRdtase"/>
</dbReference>
<name>A0A0J6JG37_PSETA</name>
<dbReference type="RefSeq" id="WP_048383552.1">
    <property type="nucleotide sequence ID" value="NZ_FNRS01000001.1"/>
</dbReference>
<dbReference type="GO" id="GO:0043546">
    <property type="term" value="F:molybdopterin cofactor binding"/>
    <property type="evidence" value="ECO:0007669"/>
    <property type="project" value="InterPro"/>
</dbReference>
<evidence type="ECO:0000256" key="8">
    <source>
        <dbReference type="ARBA" id="ARBA00023004"/>
    </source>
</evidence>
<keyword evidence="15" id="KW-1185">Reference proteome</keyword>
<dbReference type="GO" id="GO:0016020">
    <property type="term" value="C:membrane"/>
    <property type="evidence" value="ECO:0007669"/>
    <property type="project" value="TreeGrafter"/>
</dbReference>
<evidence type="ECO:0000313" key="15">
    <source>
        <dbReference type="Proteomes" id="UP000183155"/>
    </source>
</evidence>
<reference evidence="12 14" key="1">
    <citation type="submission" date="2015-02" db="EMBL/GenBank/DDBJ databases">
        <title>Pseudomonas helleri sp. nov. and Pseudomonas weihenstephanensis sp. nov., isolated from raw cows milk.</title>
        <authorList>
            <person name="von Neubeck M."/>
            <person name="Huptas C."/>
            <person name="Wenning M."/>
            <person name="Scherer S."/>
        </authorList>
    </citation>
    <scope>NUCLEOTIDE SEQUENCE [LARGE SCALE GENOMIC DNA]</scope>
    <source>
        <strain evidence="12 14">DSM 21104</strain>
    </source>
</reference>
<evidence type="ECO:0000256" key="2">
    <source>
        <dbReference type="ARBA" id="ARBA00001966"/>
    </source>
</evidence>
<dbReference type="STRING" id="47884.SAMN04490203_4023"/>
<comment type="caution">
    <text evidence="12">The sequence shown here is derived from an EMBL/GenBank/DDBJ whole genome shotgun (WGS) entry which is preliminary data.</text>
</comment>
<dbReference type="GO" id="GO:0045333">
    <property type="term" value="P:cellular respiration"/>
    <property type="evidence" value="ECO:0007669"/>
    <property type="project" value="UniProtKB-ARBA"/>
</dbReference>
<dbReference type="Proteomes" id="UP000036395">
    <property type="component" value="Unassembled WGS sequence"/>
</dbReference>
<keyword evidence="4" id="KW-0004">4Fe-4S</keyword>
<comment type="cofactor">
    <cofactor evidence="2">
        <name>[4Fe-4S] cluster</name>
        <dbReference type="ChEBI" id="CHEBI:49883"/>
    </cofactor>
</comment>
<protein>
    <submittedName>
        <fullName evidence="12">CbbBc protein</fullName>
    </submittedName>
    <submittedName>
        <fullName evidence="13">Oxidoreductase alpha (Molybdopterin) subunit</fullName>
    </submittedName>
</protein>
<dbReference type="GO" id="GO:0030151">
    <property type="term" value="F:molybdenum ion binding"/>
    <property type="evidence" value="ECO:0007669"/>
    <property type="project" value="InterPro"/>
</dbReference>
<dbReference type="Gene3D" id="3.40.228.10">
    <property type="entry name" value="Dimethylsulfoxide Reductase, domain 2"/>
    <property type="match status" value="1"/>
</dbReference>
<keyword evidence="5" id="KW-0500">Molybdenum</keyword>
<evidence type="ECO:0000259" key="11">
    <source>
        <dbReference type="Pfam" id="PF01568"/>
    </source>
</evidence>
<sequence length="757" mass="83446">MAIKRKVPGVRNYDGPAGGWGALKATATAVREQMDTLKAPLTLMRTNQPDGFDCPGCAWPDKEHKSTFQFCENGAKAVTWEATNKRVTPEFFANHPVSTLLHRSDYELEDLGRLTHPLVYDRGTDTYKPVEWETAFARIGEILRGLKPDQVEFYTSGRASNEAAYLYQLFAREYGTNNFPDCSNMCHEPTSVGLPRSIGMGKGSVSLEDFDDCELLLSIGHNPGTNHPRMMGTLHELSRRKVPIMVFNPLRERALERFADPQDMIEMATYGSTRIASTYLQVKAGGDAAAIKGVMKALLELEASVGKVIDYEFIEQHTNGFEALKADLLATEWPAIEFASGLLKADMEKVAAAYAKSNATIVTYGMGVTQHNEGTANVRLICDLLLLRGNIGKPGAGICPLRGHSNVQGNRTVGITEKPSSSFLEKIEAVLGFKPPAEHGHDAVQAMQAMIAGDSKALFCLGGNFAVALPDPAQCFPAMNQLDLSVHIGTKLNRTHLLVSKETYLFPCLGRTELDIQNGMRQSITVEDSMSMVHASAGKLMPASEFLRSEPAIVAGMANATLPDSKVPWLELAADYDKIRDLIEKTVPGFEAFNERIRVPGGFRMPLPATERIWMTPSGKAEFFVFPGLHEDKEVDGEDVLRLITLRSHDQYNTTIYALDDRYRGVFGRRDVLFMNPADLESRGLAHGDLVDIETVTQGRKMRYEKITAIEYKISAGSVGAYYPEANQLVPLDYIDVDSGTPSYKSVPVKVMRSEVN</sequence>
<dbReference type="InterPro" id="IPR006657">
    <property type="entry name" value="MoPterin_dinucl-bd_dom"/>
</dbReference>
<dbReference type="InterPro" id="IPR010046">
    <property type="entry name" value="Mopterin_OxRdtse_a_bac"/>
</dbReference>
<dbReference type="CDD" id="cd02787">
    <property type="entry name" value="MopB_CT_ydeP"/>
    <property type="match status" value="1"/>
</dbReference>
<evidence type="ECO:0000313" key="14">
    <source>
        <dbReference type="Proteomes" id="UP000036395"/>
    </source>
</evidence>
<dbReference type="Gene3D" id="2.40.40.20">
    <property type="match status" value="1"/>
</dbReference>
<gene>
    <name evidence="13" type="ORF">SAMN04490203_4023</name>
    <name evidence="12" type="ORF">TU78_20750</name>
</gene>
<dbReference type="InterPro" id="IPR037951">
    <property type="entry name" value="MopB_CT_YdeP"/>
</dbReference>
<dbReference type="Pfam" id="PF01568">
    <property type="entry name" value="Molydop_binding"/>
    <property type="match status" value="1"/>
</dbReference>
<dbReference type="PANTHER" id="PTHR43105:SF4">
    <property type="entry name" value="PROTEIN YDEP"/>
    <property type="match status" value="1"/>
</dbReference>
<dbReference type="Proteomes" id="UP000183155">
    <property type="component" value="Unassembled WGS sequence"/>
</dbReference>
<organism evidence="12 14">
    <name type="scientific">Pseudomonas taetrolens</name>
    <dbReference type="NCBI Taxonomy" id="47884"/>
    <lineage>
        <taxon>Bacteria</taxon>
        <taxon>Pseudomonadati</taxon>
        <taxon>Pseudomonadota</taxon>
        <taxon>Gammaproteobacteria</taxon>
        <taxon>Pseudomonadales</taxon>
        <taxon>Pseudomonadaceae</taxon>
        <taxon>Pseudomonas</taxon>
    </lineage>
</organism>
<dbReference type="SUPFAM" id="SSF53706">
    <property type="entry name" value="Formate dehydrogenase/DMSO reductase, domains 1-3"/>
    <property type="match status" value="1"/>
</dbReference>
<dbReference type="GO" id="GO:0051539">
    <property type="term" value="F:4 iron, 4 sulfur cluster binding"/>
    <property type="evidence" value="ECO:0007669"/>
    <property type="project" value="UniProtKB-KW"/>
</dbReference>
<dbReference type="PANTHER" id="PTHR43105">
    <property type="entry name" value="RESPIRATORY NITRATE REDUCTASE"/>
    <property type="match status" value="1"/>
</dbReference>
<dbReference type="Pfam" id="PF00384">
    <property type="entry name" value="Molybdopterin"/>
    <property type="match status" value="1"/>
</dbReference>
<evidence type="ECO:0000313" key="13">
    <source>
        <dbReference type="EMBL" id="SED18851.1"/>
    </source>
</evidence>
<dbReference type="InterPro" id="IPR009010">
    <property type="entry name" value="Asp_de-COase-like_dom_sf"/>
</dbReference>
<comment type="cofactor">
    <cofactor evidence="1">
        <name>Mo-bis(molybdopterin guanine dinucleotide)</name>
        <dbReference type="ChEBI" id="CHEBI:60539"/>
    </cofactor>
</comment>
<proteinExistence type="inferred from homology"/>
<feature type="domain" description="Molybdopterin oxidoreductase" evidence="10">
    <location>
        <begin position="113"/>
        <end position="486"/>
    </location>
</feature>
<evidence type="ECO:0000256" key="7">
    <source>
        <dbReference type="ARBA" id="ARBA00023002"/>
    </source>
</evidence>
<dbReference type="Gene3D" id="3.40.50.740">
    <property type="match status" value="1"/>
</dbReference>
<evidence type="ECO:0000256" key="9">
    <source>
        <dbReference type="ARBA" id="ARBA00023014"/>
    </source>
</evidence>
<reference evidence="13 15" key="2">
    <citation type="submission" date="2016-10" db="EMBL/GenBank/DDBJ databases">
        <authorList>
            <person name="Varghese N."/>
            <person name="Submissions S."/>
        </authorList>
    </citation>
    <scope>NUCLEOTIDE SEQUENCE [LARGE SCALE GENOMIC DNA]</scope>
    <source>
        <strain evidence="13 15">BS3652</strain>
    </source>
</reference>
<evidence type="ECO:0000256" key="3">
    <source>
        <dbReference type="ARBA" id="ARBA00010312"/>
    </source>
</evidence>
<dbReference type="NCBIfam" id="TIGR01701">
    <property type="entry name" value="Fdhalpha-like"/>
    <property type="match status" value="1"/>
</dbReference>
<dbReference type="EMBL" id="FNRS01000001">
    <property type="protein sequence ID" value="SED18851.1"/>
    <property type="molecule type" value="Genomic_DNA"/>
</dbReference>
<dbReference type="InterPro" id="IPR050123">
    <property type="entry name" value="Prok_molybdopt-oxidoreductase"/>
</dbReference>
<evidence type="ECO:0000313" key="12">
    <source>
        <dbReference type="EMBL" id="KMM82712.1"/>
    </source>
</evidence>
<dbReference type="CDD" id="cd02767">
    <property type="entry name" value="MopB_ydeP"/>
    <property type="match status" value="1"/>
</dbReference>
<accession>A0A0J6JG37</accession>
<comment type="similarity">
    <text evidence="3">Belongs to the prokaryotic molybdopterin-containing oxidoreductase family.</text>
</comment>
<feature type="domain" description="Molybdopterin dinucleotide-binding" evidence="11">
    <location>
        <begin position="641"/>
        <end position="748"/>
    </location>
</feature>
<evidence type="ECO:0000256" key="5">
    <source>
        <dbReference type="ARBA" id="ARBA00022505"/>
    </source>
</evidence>
<dbReference type="OrthoDB" id="5287431at2"/>